<feature type="transmembrane region" description="Helical" evidence="1">
    <location>
        <begin position="270"/>
        <end position="288"/>
    </location>
</feature>
<feature type="transmembrane region" description="Helical" evidence="1">
    <location>
        <begin position="44"/>
        <end position="69"/>
    </location>
</feature>
<evidence type="ECO:0008006" key="4">
    <source>
        <dbReference type="Google" id="ProtNLM"/>
    </source>
</evidence>
<dbReference type="RefSeq" id="WP_229344786.1">
    <property type="nucleotide sequence ID" value="NZ_JAJFAT010000006.1"/>
</dbReference>
<organism evidence="2 3">
    <name type="scientific">Halanaerobium polyolivorans</name>
    <dbReference type="NCBI Taxonomy" id="2886943"/>
    <lineage>
        <taxon>Bacteria</taxon>
        <taxon>Bacillati</taxon>
        <taxon>Bacillota</taxon>
        <taxon>Clostridia</taxon>
        <taxon>Halanaerobiales</taxon>
        <taxon>Halanaerobiaceae</taxon>
        <taxon>Halanaerobium</taxon>
    </lineage>
</organism>
<dbReference type="Proteomes" id="UP001199296">
    <property type="component" value="Unassembled WGS sequence"/>
</dbReference>
<protein>
    <recommendedName>
        <fullName evidence="4">UbiA prenyltransferase</fullName>
    </recommendedName>
</protein>
<accession>A0AAW4WUF5</accession>
<evidence type="ECO:0000313" key="2">
    <source>
        <dbReference type="EMBL" id="MCC3144733.1"/>
    </source>
</evidence>
<sequence>MSIKENTLSYKLYYLSLKDLWLDILLPIFLGAALSFNLSSQFNIFYLFITIFALLVFIIAANSWIQYFFDKANLYKFIYQLHFLKNKKQVAAEHLEIEKKELFLIAVIFSLLTLTLVFLSLNISNLLFIVIIISLLLFILYIFLQIKIIDSYFDEFIIGLLSGPMLISISYIIHSAEFNLAVILLSLPVALFIINLRWVSQHNNKYSLKGFKLLLLLIYASFALIFSYFNNILFLLLYISLPYVMNKVKKQADLLSAKKKYKLVSFSRKLYYYSTILLIALLILDYITSI</sequence>
<comment type="caution">
    <text evidence="2">The sequence shown here is derived from an EMBL/GenBank/DDBJ whole genome shotgun (WGS) entry which is preliminary data.</text>
</comment>
<reference evidence="2 3" key="1">
    <citation type="submission" date="2021-10" db="EMBL/GenBank/DDBJ databases">
        <authorList>
            <person name="Grouzdev D.S."/>
            <person name="Pantiukh K.S."/>
            <person name="Krutkina M.S."/>
        </authorList>
    </citation>
    <scope>NUCLEOTIDE SEQUENCE [LARGE SCALE GENOMIC DNA]</scope>
    <source>
        <strain evidence="2 3">Z-7514</strain>
    </source>
</reference>
<keyword evidence="3" id="KW-1185">Reference proteome</keyword>
<evidence type="ECO:0000256" key="1">
    <source>
        <dbReference type="SAM" id="Phobius"/>
    </source>
</evidence>
<evidence type="ECO:0000313" key="3">
    <source>
        <dbReference type="Proteomes" id="UP001199296"/>
    </source>
</evidence>
<feature type="transmembrane region" description="Helical" evidence="1">
    <location>
        <begin position="102"/>
        <end position="120"/>
    </location>
</feature>
<keyword evidence="1" id="KW-1133">Transmembrane helix</keyword>
<name>A0AAW4WUF5_9FIRM</name>
<proteinExistence type="predicted"/>
<feature type="transmembrane region" description="Helical" evidence="1">
    <location>
        <begin position="20"/>
        <end position="38"/>
    </location>
</feature>
<gene>
    <name evidence="2" type="ORF">LJ207_05250</name>
</gene>
<feature type="transmembrane region" description="Helical" evidence="1">
    <location>
        <begin position="126"/>
        <end position="144"/>
    </location>
</feature>
<feature type="transmembrane region" description="Helical" evidence="1">
    <location>
        <begin position="211"/>
        <end position="239"/>
    </location>
</feature>
<feature type="transmembrane region" description="Helical" evidence="1">
    <location>
        <begin position="156"/>
        <end position="174"/>
    </location>
</feature>
<dbReference type="AlphaFoldDB" id="A0AAW4WUF5"/>
<dbReference type="EMBL" id="JAJFAT010000006">
    <property type="protein sequence ID" value="MCC3144733.1"/>
    <property type="molecule type" value="Genomic_DNA"/>
</dbReference>
<feature type="transmembrane region" description="Helical" evidence="1">
    <location>
        <begin position="180"/>
        <end position="199"/>
    </location>
</feature>
<keyword evidence="1" id="KW-0472">Membrane</keyword>
<keyword evidence="1" id="KW-0812">Transmembrane</keyword>